<evidence type="ECO:0000256" key="6">
    <source>
        <dbReference type="ARBA" id="ARBA00022989"/>
    </source>
</evidence>
<dbReference type="Proteomes" id="UP000789831">
    <property type="component" value="Unassembled WGS sequence"/>
</dbReference>
<evidence type="ECO:0000256" key="2">
    <source>
        <dbReference type="ARBA" id="ARBA00009295"/>
    </source>
</evidence>
<evidence type="ECO:0000259" key="12">
    <source>
        <dbReference type="PROSITE" id="PS50255"/>
    </source>
</evidence>
<evidence type="ECO:0000256" key="10">
    <source>
        <dbReference type="ARBA" id="ARBA00023136"/>
    </source>
</evidence>
<evidence type="ECO:0000256" key="8">
    <source>
        <dbReference type="ARBA" id="ARBA00023004"/>
    </source>
</evidence>
<dbReference type="InterPro" id="IPR036400">
    <property type="entry name" value="Cyt_B5-like_heme/steroid_sf"/>
</dbReference>
<keyword evidence="14" id="KW-1185">Reference proteome</keyword>
<evidence type="ECO:0000256" key="3">
    <source>
        <dbReference type="ARBA" id="ARBA00022617"/>
    </source>
</evidence>
<dbReference type="Pfam" id="PF00173">
    <property type="entry name" value="Cyt-b5"/>
    <property type="match status" value="1"/>
</dbReference>
<dbReference type="Pfam" id="PF00487">
    <property type="entry name" value="FA_desaturase"/>
    <property type="match status" value="1"/>
</dbReference>
<dbReference type="GO" id="GO:0006629">
    <property type="term" value="P:lipid metabolic process"/>
    <property type="evidence" value="ECO:0007669"/>
    <property type="project" value="UniProtKB-KW"/>
</dbReference>
<dbReference type="InterPro" id="IPR018506">
    <property type="entry name" value="Cyt_B5_heme-BS"/>
</dbReference>
<evidence type="ECO:0000256" key="5">
    <source>
        <dbReference type="ARBA" id="ARBA00022723"/>
    </source>
</evidence>
<dbReference type="GO" id="GO:0016020">
    <property type="term" value="C:membrane"/>
    <property type="evidence" value="ECO:0007669"/>
    <property type="project" value="UniProtKB-SubCell"/>
</dbReference>
<dbReference type="SUPFAM" id="SSF55856">
    <property type="entry name" value="Cytochrome b5-like heme/steroid binding domain"/>
    <property type="match status" value="1"/>
</dbReference>
<dbReference type="OrthoDB" id="260091at2759"/>
<keyword evidence="4 11" id="KW-0812">Transmembrane</keyword>
<reference evidence="13" key="1">
    <citation type="submission" date="2021-06" db="EMBL/GenBank/DDBJ databases">
        <authorList>
            <person name="Kallberg Y."/>
            <person name="Tangrot J."/>
            <person name="Rosling A."/>
        </authorList>
    </citation>
    <scope>NUCLEOTIDE SEQUENCE</scope>
    <source>
        <strain evidence="13">MT106</strain>
    </source>
</reference>
<proteinExistence type="inferred from homology"/>
<comment type="similarity">
    <text evidence="2">Belongs to the fatty acid desaturase type 1 family.</text>
</comment>
<dbReference type="PANTHER" id="PTHR19353:SF88">
    <property type="entry name" value="DELTA(5) FATTY ACID DESATURASE FAT-4"/>
    <property type="match status" value="1"/>
</dbReference>
<feature type="non-terminal residue" evidence="13">
    <location>
        <position position="464"/>
    </location>
</feature>
<evidence type="ECO:0000313" key="14">
    <source>
        <dbReference type="Proteomes" id="UP000789831"/>
    </source>
</evidence>
<evidence type="ECO:0000313" key="13">
    <source>
        <dbReference type="EMBL" id="CAG8616837.1"/>
    </source>
</evidence>
<name>A0A9N9CWC5_9GLOM</name>
<comment type="subcellular location">
    <subcellularLocation>
        <location evidence="1">Membrane</location>
        <topology evidence="1">Multi-pass membrane protein</topology>
    </subcellularLocation>
</comment>
<comment type="caution">
    <text evidence="13">The sequence shown here is derived from an EMBL/GenBank/DDBJ whole genome shotgun (WGS) entry which is preliminary data.</text>
</comment>
<dbReference type="PROSITE" id="PS50255">
    <property type="entry name" value="CYTOCHROME_B5_2"/>
    <property type="match status" value="1"/>
</dbReference>
<evidence type="ECO:0000256" key="1">
    <source>
        <dbReference type="ARBA" id="ARBA00004141"/>
    </source>
</evidence>
<dbReference type="PANTHER" id="PTHR19353">
    <property type="entry name" value="FATTY ACID DESATURASE 2"/>
    <property type="match status" value="1"/>
</dbReference>
<organism evidence="13 14">
    <name type="scientific">Ambispora gerdemannii</name>
    <dbReference type="NCBI Taxonomy" id="144530"/>
    <lineage>
        <taxon>Eukaryota</taxon>
        <taxon>Fungi</taxon>
        <taxon>Fungi incertae sedis</taxon>
        <taxon>Mucoromycota</taxon>
        <taxon>Glomeromycotina</taxon>
        <taxon>Glomeromycetes</taxon>
        <taxon>Archaeosporales</taxon>
        <taxon>Ambisporaceae</taxon>
        <taxon>Ambispora</taxon>
    </lineage>
</organism>
<keyword evidence="6 11" id="KW-1133">Transmembrane helix</keyword>
<dbReference type="Gene3D" id="3.10.120.10">
    <property type="entry name" value="Cytochrome b5-like heme/steroid binding domain"/>
    <property type="match status" value="1"/>
</dbReference>
<keyword evidence="10 11" id="KW-0472">Membrane</keyword>
<feature type="transmembrane region" description="Helical" evidence="11">
    <location>
        <begin position="340"/>
        <end position="369"/>
    </location>
</feature>
<dbReference type="PROSITE" id="PS00191">
    <property type="entry name" value="CYTOCHROME_B5_1"/>
    <property type="match status" value="1"/>
</dbReference>
<protein>
    <submittedName>
        <fullName evidence="13">4900_t:CDS:1</fullName>
    </submittedName>
</protein>
<feature type="transmembrane region" description="Helical" evidence="11">
    <location>
        <begin position="287"/>
        <end position="309"/>
    </location>
</feature>
<dbReference type="SMART" id="SM01117">
    <property type="entry name" value="Cyt-b5"/>
    <property type="match status" value="1"/>
</dbReference>
<dbReference type="GO" id="GO:0016717">
    <property type="term" value="F:oxidoreductase activity, acting on paired donors, with oxidation of a pair of donors resulting in the reduction of molecular oxygen to two molecules of water"/>
    <property type="evidence" value="ECO:0007669"/>
    <property type="project" value="TreeGrafter"/>
</dbReference>
<sequence>MPPQEVIDPTIEGPQLFRREEITKLVNWRDEKEKVKRKNARQKNFSETPWYIIVDNKVYDIREFVKEHPGGAVILTHIGKDATDAFYNFHPESAFEILSNFYVGDLDPTDFSIVENGFTKELRELREHFKQLNYYDSSKSYYAFKILSNLTIWAISCAILVNYGRSLIGILSSAALMGLFWQQCGWLAHDFLHHQVFEERKYNDLMGAFIGSVCQGFTPSWWKDKHNTHHAAPNVHGQDPDINTHPLLSWSEYALTDMFDPEFTEKFIKSSGVSPTTARFLVKYQTLLYFPILTFARLSWLIQSFVFVLPDGQDGKSVKMPVATAEKIGLGIHYAWVGALIWYIPTISFAITFFFSSQMICGILLALVFSLNHNGMRVLTEEESQNMDFFEEQVITGRDVISAIPAYQWWIDWFTGGLNYQIEHHLFPSIPRHHFHKIQPTIENLCIKYKISYHRTTFWAGTWE</sequence>
<keyword evidence="7" id="KW-0560">Oxidoreductase</keyword>
<keyword evidence="9" id="KW-0443">Lipid metabolism</keyword>
<keyword evidence="3" id="KW-0349">Heme</keyword>
<keyword evidence="5" id="KW-0479">Metal-binding</keyword>
<gene>
    <name evidence="13" type="ORF">AGERDE_LOCUS9872</name>
</gene>
<accession>A0A9N9CWC5</accession>
<keyword evidence="8" id="KW-0408">Iron</keyword>
<dbReference type="InterPro" id="IPR001199">
    <property type="entry name" value="Cyt_B5-like_heme/steroid-bd"/>
</dbReference>
<dbReference type="GO" id="GO:0020037">
    <property type="term" value="F:heme binding"/>
    <property type="evidence" value="ECO:0007669"/>
    <property type="project" value="InterPro"/>
</dbReference>
<dbReference type="PIRSF" id="PIRSF015921">
    <property type="entry name" value="FA_sphinglp_des"/>
    <property type="match status" value="1"/>
</dbReference>
<evidence type="ECO:0000256" key="4">
    <source>
        <dbReference type="ARBA" id="ARBA00022692"/>
    </source>
</evidence>
<evidence type="ECO:0000256" key="9">
    <source>
        <dbReference type="ARBA" id="ARBA00023098"/>
    </source>
</evidence>
<dbReference type="GO" id="GO:0046872">
    <property type="term" value="F:metal ion binding"/>
    <property type="evidence" value="ECO:0007669"/>
    <property type="project" value="UniProtKB-KW"/>
</dbReference>
<evidence type="ECO:0000256" key="7">
    <source>
        <dbReference type="ARBA" id="ARBA00023002"/>
    </source>
</evidence>
<dbReference type="InterPro" id="IPR005804">
    <property type="entry name" value="FA_desaturase_dom"/>
</dbReference>
<dbReference type="CDD" id="cd03506">
    <property type="entry name" value="Delta6-FADS-like"/>
    <property type="match status" value="1"/>
</dbReference>
<evidence type="ECO:0000256" key="11">
    <source>
        <dbReference type="SAM" id="Phobius"/>
    </source>
</evidence>
<feature type="domain" description="Cytochrome b5 heme-binding" evidence="12">
    <location>
        <begin position="32"/>
        <end position="107"/>
    </location>
</feature>
<dbReference type="AlphaFoldDB" id="A0A9N9CWC5"/>
<dbReference type="EMBL" id="CAJVPL010002664">
    <property type="protein sequence ID" value="CAG8616837.1"/>
    <property type="molecule type" value="Genomic_DNA"/>
</dbReference>
<dbReference type="InterPro" id="IPR012171">
    <property type="entry name" value="Fatty_acid_desaturase"/>
</dbReference>